<sequence length="60" mass="7326">MRWQKSRMRRERLRRCRNGHQQERHGKGIVRDAPNALTSRRRQRVTVTSVSRHGRHVDIR</sequence>
<protein>
    <submittedName>
        <fullName evidence="2">Uncharacterized protein</fullName>
    </submittedName>
</protein>
<dbReference type="AlphaFoldDB" id="A0A9I9CV96"/>
<evidence type="ECO:0000256" key="1">
    <source>
        <dbReference type="SAM" id="MobiDB-lite"/>
    </source>
</evidence>
<name>A0A9I9CV96_CUCME</name>
<proteinExistence type="predicted"/>
<feature type="region of interest" description="Disordered" evidence="1">
    <location>
        <begin position="39"/>
        <end position="60"/>
    </location>
</feature>
<dbReference type="EnsemblPlants" id="MELO3C009008.2.1">
    <property type="protein sequence ID" value="MELO3C009008.2.1"/>
    <property type="gene ID" value="MELO3C009008.2"/>
</dbReference>
<reference evidence="2" key="1">
    <citation type="submission" date="2023-03" db="UniProtKB">
        <authorList>
            <consortium name="EnsemblPlants"/>
        </authorList>
    </citation>
    <scope>IDENTIFICATION</scope>
</reference>
<dbReference type="Gramene" id="MELO3C009008.2.1">
    <property type="protein sequence ID" value="MELO3C009008.2.1"/>
    <property type="gene ID" value="MELO3C009008.2"/>
</dbReference>
<accession>A0A9I9CV96</accession>
<organism evidence="2">
    <name type="scientific">Cucumis melo</name>
    <name type="common">Muskmelon</name>
    <dbReference type="NCBI Taxonomy" id="3656"/>
    <lineage>
        <taxon>Eukaryota</taxon>
        <taxon>Viridiplantae</taxon>
        <taxon>Streptophyta</taxon>
        <taxon>Embryophyta</taxon>
        <taxon>Tracheophyta</taxon>
        <taxon>Spermatophyta</taxon>
        <taxon>Magnoliopsida</taxon>
        <taxon>eudicotyledons</taxon>
        <taxon>Gunneridae</taxon>
        <taxon>Pentapetalae</taxon>
        <taxon>rosids</taxon>
        <taxon>fabids</taxon>
        <taxon>Cucurbitales</taxon>
        <taxon>Cucurbitaceae</taxon>
        <taxon>Benincaseae</taxon>
        <taxon>Cucumis</taxon>
    </lineage>
</organism>
<evidence type="ECO:0000313" key="2">
    <source>
        <dbReference type="EnsemblPlants" id="MELO3C009008.2.1"/>
    </source>
</evidence>
<feature type="region of interest" description="Disordered" evidence="1">
    <location>
        <begin position="1"/>
        <end position="25"/>
    </location>
</feature>
<feature type="compositionally biased region" description="Basic residues" evidence="1">
    <location>
        <begin position="1"/>
        <end position="18"/>
    </location>
</feature>